<comment type="caution">
    <text evidence="1">The sequence shown here is derived from an EMBL/GenBank/DDBJ whole genome shotgun (WGS) entry which is preliminary data.</text>
</comment>
<evidence type="ECO:0000313" key="1">
    <source>
        <dbReference type="EMBL" id="KAA1085550.1"/>
    </source>
</evidence>
<organism evidence="1 2">
    <name type="scientific">Puccinia graminis f. sp. tritici</name>
    <dbReference type="NCBI Taxonomy" id="56615"/>
    <lineage>
        <taxon>Eukaryota</taxon>
        <taxon>Fungi</taxon>
        <taxon>Dikarya</taxon>
        <taxon>Basidiomycota</taxon>
        <taxon>Pucciniomycotina</taxon>
        <taxon>Pucciniomycetes</taxon>
        <taxon>Pucciniales</taxon>
        <taxon>Pucciniaceae</taxon>
        <taxon>Puccinia</taxon>
    </lineage>
</organism>
<protein>
    <submittedName>
        <fullName evidence="1">Uncharacterized protein</fullName>
    </submittedName>
</protein>
<dbReference type="EMBL" id="VSWC01000106">
    <property type="protein sequence ID" value="KAA1085550.1"/>
    <property type="molecule type" value="Genomic_DNA"/>
</dbReference>
<accession>A0A5B0NBQ4</accession>
<dbReference type="Proteomes" id="UP000324748">
    <property type="component" value="Unassembled WGS sequence"/>
</dbReference>
<gene>
    <name evidence="1" type="ORF">PGT21_010828</name>
</gene>
<proteinExistence type="predicted"/>
<name>A0A5B0NBQ4_PUCGR</name>
<keyword evidence="2" id="KW-1185">Reference proteome</keyword>
<evidence type="ECO:0000313" key="2">
    <source>
        <dbReference type="Proteomes" id="UP000324748"/>
    </source>
</evidence>
<reference evidence="1 2" key="1">
    <citation type="submission" date="2019-05" db="EMBL/GenBank/DDBJ databases">
        <title>Emergence of the Ug99 lineage of the wheat stem rust pathogen through somatic hybridization.</title>
        <authorList>
            <person name="Li F."/>
            <person name="Upadhyaya N.M."/>
            <person name="Sperschneider J."/>
            <person name="Matny O."/>
            <person name="Nguyen-Phuc H."/>
            <person name="Mago R."/>
            <person name="Raley C."/>
            <person name="Miller M.E."/>
            <person name="Silverstein K.A.T."/>
            <person name="Henningsen E."/>
            <person name="Hirsch C.D."/>
            <person name="Visser B."/>
            <person name="Pretorius Z.A."/>
            <person name="Steffenson B.J."/>
            <person name="Schwessinger B."/>
            <person name="Dodds P.N."/>
            <person name="Figueroa M."/>
        </authorList>
    </citation>
    <scope>NUCLEOTIDE SEQUENCE [LARGE SCALE GENOMIC DNA]</scope>
    <source>
        <strain evidence="1">21-0</strain>
    </source>
</reference>
<dbReference type="AlphaFoldDB" id="A0A5B0NBQ4"/>
<sequence>MSSYKNSAWRQSSVKRTASIEALDRSENKERKDIPELVITSIHRFNQQCPHCWDWEGEIDWNQERDDIQHLSGLFDPGISSAIDFIEQKGSGRPDWYKRTLLNESEGQLHRLLMFVPNSGPNDTKTIPNNSRSCTRMMVKTSLNGCFTSLEEADCSNLALSMIRNKKLGGLISRNYLEEASNLSHHRLTTHCYPIMCWP</sequence>